<dbReference type="Pfam" id="PF02608">
    <property type="entry name" value="Bmp"/>
    <property type="match status" value="1"/>
</dbReference>
<evidence type="ECO:0000259" key="3">
    <source>
        <dbReference type="Pfam" id="PF02608"/>
    </source>
</evidence>
<keyword evidence="5" id="KW-1185">Reference proteome</keyword>
<dbReference type="InterPro" id="IPR003760">
    <property type="entry name" value="PnrA-like"/>
</dbReference>
<dbReference type="InterPro" id="IPR028082">
    <property type="entry name" value="Peripla_BP_I"/>
</dbReference>
<dbReference type="STRING" id="1472378.AU381_12535"/>
<evidence type="ECO:0000313" key="4">
    <source>
        <dbReference type="EMBL" id="OAP37616.1"/>
    </source>
</evidence>
<protein>
    <submittedName>
        <fullName evidence="4">ABC transporter substrate-binding protein</fullName>
    </submittedName>
</protein>
<gene>
    <name evidence="4" type="ORF">AU381_12535</name>
</gene>
<dbReference type="PROSITE" id="PS51318">
    <property type="entry name" value="TAT"/>
    <property type="match status" value="1"/>
</dbReference>
<dbReference type="AlphaFoldDB" id="A0A178XQY4"/>
<name>A0A178XQY4_9HYPH</name>
<dbReference type="InterPro" id="IPR006311">
    <property type="entry name" value="TAT_signal"/>
</dbReference>
<sequence>MLNNLTRRTLMKGIAAAGLTSVLGGRAAMAADEPLGITLVIPSPVGDVGWGHALAAGLDPVKAAYGDKVKVTVIENIPEGPDADRIMNKTVSDGNNFLIAGSFGYQNGALQIARRNPAVTVLHASGFQVAPNFSPFAAKYFQGTYLLGMAAAALSKTGKLGSVSAFAIPELITSINAFTLGAQAVNPDVEVSVVWVNSWFDPAKEQEAAKALMAQKCDVIFSNAQDTPSVISACEEAGVYAFNLNSSMKKYAPKTYLGCVATDWSPFFKASVDAHFAGTFKGANAFLGVSDTVVEVVDWNADIPADVMTRIKAIEAKIADGSFSPFTGPITKADGSEGVATGTTLPDGEIVAMDWHVKGVTTPLPK</sequence>
<dbReference type="GO" id="GO:0005886">
    <property type="term" value="C:plasma membrane"/>
    <property type="evidence" value="ECO:0007669"/>
    <property type="project" value="InterPro"/>
</dbReference>
<evidence type="ECO:0000256" key="2">
    <source>
        <dbReference type="SAM" id="SignalP"/>
    </source>
</evidence>
<dbReference type="PANTHER" id="PTHR43208:SF1">
    <property type="entry name" value="ABC TRANSPORTER SUBSTRATE-BINDING PROTEIN"/>
    <property type="match status" value="1"/>
</dbReference>
<organism evidence="4 5">
    <name type="scientific">Sinorhizobium glycinis</name>
    <dbReference type="NCBI Taxonomy" id="1472378"/>
    <lineage>
        <taxon>Bacteria</taxon>
        <taxon>Pseudomonadati</taxon>
        <taxon>Pseudomonadota</taxon>
        <taxon>Alphaproteobacteria</taxon>
        <taxon>Hyphomicrobiales</taxon>
        <taxon>Rhizobiaceae</taxon>
        <taxon>Sinorhizobium/Ensifer group</taxon>
        <taxon>Sinorhizobium</taxon>
    </lineage>
</organism>
<keyword evidence="1 2" id="KW-0732">Signal</keyword>
<reference evidence="4 5" key="1">
    <citation type="journal article" date="2016" name="Int. J. Syst. Evol. Microbiol.">
        <title>Ensifer glycinis sp. nov., an novel rhizobial species associated with Glycine spp.</title>
        <authorList>
            <person name="Yan H."/>
            <person name="Yan J."/>
            <person name="Sui X.H."/>
            <person name="Wang E.T."/>
            <person name="Chen W.X."/>
            <person name="Zhang X.X."/>
            <person name="Chen W.F."/>
        </authorList>
    </citation>
    <scope>NUCLEOTIDE SEQUENCE [LARGE SCALE GENOMIC DNA]</scope>
    <source>
        <strain evidence="4 5">CCBAU 23380</strain>
    </source>
</reference>
<dbReference type="PANTHER" id="PTHR43208">
    <property type="entry name" value="ABC TRANSPORTER SUBSTRATE-BINDING PROTEIN"/>
    <property type="match status" value="1"/>
</dbReference>
<evidence type="ECO:0000313" key="5">
    <source>
        <dbReference type="Proteomes" id="UP000094025"/>
    </source>
</evidence>
<feature type="chain" id="PRO_5008097128" evidence="2">
    <location>
        <begin position="31"/>
        <end position="366"/>
    </location>
</feature>
<dbReference type="Gene3D" id="3.40.50.2300">
    <property type="match status" value="2"/>
</dbReference>
<accession>A0A178XQY4</accession>
<dbReference type="Proteomes" id="UP000094025">
    <property type="component" value="Unassembled WGS sequence"/>
</dbReference>
<dbReference type="CDD" id="cd19963">
    <property type="entry name" value="PBP1_BMP-like"/>
    <property type="match status" value="1"/>
</dbReference>
<dbReference type="InterPro" id="IPR052910">
    <property type="entry name" value="ABC-Purine-Binding"/>
</dbReference>
<dbReference type="EMBL" id="LPUX01000062">
    <property type="protein sequence ID" value="OAP37616.1"/>
    <property type="molecule type" value="Genomic_DNA"/>
</dbReference>
<dbReference type="SUPFAM" id="SSF53822">
    <property type="entry name" value="Periplasmic binding protein-like I"/>
    <property type="match status" value="1"/>
</dbReference>
<comment type="caution">
    <text evidence="4">The sequence shown here is derived from an EMBL/GenBank/DDBJ whole genome shotgun (WGS) entry which is preliminary data.</text>
</comment>
<feature type="domain" description="ABC transporter substrate-binding protein PnrA-like" evidence="3">
    <location>
        <begin position="37"/>
        <end position="317"/>
    </location>
</feature>
<feature type="signal peptide" evidence="2">
    <location>
        <begin position="1"/>
        <end position="30"/>
    </location>
</feature>
<proteinExistence type="predicted"/>
<dbReference type="OrthoDB" id="9781639at2"/>
<evidence type="ECO:0000256" key="1">
    <source>
        <dbReference type="ARBA" id="ARBA00022729"/>
    </source>
</evidence>